<dbReference type="SMART" id="SM00028">
    <property type="entry name" value="TPR"/>
    <property type="match status" value="3"/>
</dbReference>
<evidence type="ECO:0000313" key="3">
    <source>
        <dbReference type="Proteomes" id="UP000023152"/>
    </source>
</evidence>
<dbReference type="InterPro" id="IPR011990">
    <property type="entry name" value="TPR-like_helical_dom_sf"/>
</dbReference>
<dbReference type="AlphaFoldDB" id="X6N2M4"/>
<accession>X6N2M4</accession>
<reference evidence="2 3" key="1">
    <citation type="journal article" date="2013" name="Curr. Biol.">
        <title>The Genome of the Foraminiferan Reticulomyxa filosa.</title>
        <authorList>
            <person name="Glockner G."/>
            <person name="Hulsmann N."/>
            <person name="Schleicher M."/>
            <person name="Noegel A.A."/>
            <person name="Eichinger L."/>
            <person name="Gallinger C."/>
            <person name="Pawlowski J."/>
            <person name="Sierra R."/>
            <person name="Euteneuer U."/>
            <person name="Pillet L."/>
            <person name="Moustafa A."/>
            <person name="Platzer M."/>
            <person name="Groth M."/>
            <person name="Szafranski K."/>
            <person name="Schliwa M."/>
        </authorList>
    </citation>
    <scope>NUCLEOTIDE SEQUENCE [LARGE SCALE GENOMIC DNA]</scope>
</reference>
<proteinExistence type="predicted"/>
<organism evidence="2 3">
    <name type="scientific">Reticulomyxa filosa</name>
    <dbReference type="NCBI Taxonomy" id="46433"/>
    <lineage>
        <taxon>Eukaryota</taxon>
        <taxon>Sar</taxon>
        <taxon>Rhizaria</taxon>
        <taxon>Retaria</taxon>
        <taxon>Foraminifera</taxon>
        <taxon>Monothalamids</taxon>
        <taxon>Reticulomyxidae</taxon>
        <taxon>Reticulomyxa</taxon>
    </lineage>
</organism>
<dbReference type="InterPro" id="IPR019734">
    <property type="entry name" value="TPR_rpt"/>
</dbReference>
<sequence length="327" mass="39607">MIRAIEIIEALGLENNEVKKLAPQYPKIKHPHLIALYWTENKNDEENDKFRPCKPYFDIDVFYRRYAFVAQRLLDLTLAESLIQKAIELDPNYGYSFSVLGDVLKDQHKYDLAIINYRKALHLDPDDCTYYAEIARCYLLKGDLEQAKRHWNFALEKDKDCKDLRFQYRWAGYLYWDNRFQEALQKTLFILKKNKHQIGCYLLRAMIMKHYPDDYEIKDILFWFEKYYVRPYLASISYYYCEYVIFLTDWGCEGDYSIIFTYFKEVVKHQVSYDLAQDDLYSLNMLQYAESPQNYSTYTSIEGHMKRVVDTWKKFELQLLFFYLFED</sequence>
<protein>
    <submittedName>
        <fullName evidence="2">Uncharacterized protein</fullName>
    </submittedName>
</protein>
<dbReference type="SUPFAM" id="SSF48452">
    <property type="entry name" value="TPR-like"/>
    <property type="match status" value="1"/>
</dbReference>
<dbReference type="Proteomes" id="UP000023152">
    <property type="component" value="Unassembled WGS sequence"/>
</dbReference>
<dbReference type="PROSITE" id="PS50005">
    <property type="entry name" value="TPR"/>
    <property type="match status" value="1"/>
</dbReference>
<name>X6N2M4_RETFI</name>
<dbReference type="Pfam" id="PF13431">
    <property type="entry name" value="TPR_17"/>
    <property type="match status" value="1"/>
</dbReference>
<comment type="caution">
    <text evidence="2">The sequence shown here is derived from an EMBL/GenBank/DDBJ whole genome shotgun (WGS) entry which is preliminary data.</text>
</comment>
<gene>
    <name evidence="2" type="ORF">RFI_17669</name>
</gene>
<evidence type="ECO:0000313" key="2">
    <source>
        <dbReference type="EMBL" id="ETO19562.1"/>
    </source>
</evidence>
<dbReference type="EMBL" id="ASPP01013530">
    <property type="protein sequence ID" value="ETO19562.1"/>
    <property type="molecule type" value="Genomic_DNA"/>
</dbReference>
<evidence type="ECO:0000256" key="1">
    <source>
        <dbReference type="PROSITE-ProRule" id="PRU00339"/>
    </source>
</evidence>
<keyword evidence="3" id="KW-1185">Reference proteome</keyword>
<keyword evidence="1" id="KW-0802">TPR repeat</keyword>
<dbReference type="Gene3D" id="1.25.40.10">
    <property type="entry name" value="Tetratricopeptide repeat domain"/>
    <property type="match status" value="1"/>
</dbReference>
<feature type="repeat" description="TPR" evidence="1">
    <location>
        <begin position="94"/>
        <end position="127"/>
    </location>
</feature>
<dbReference type="OrthoDB" id="2335338at2759"/>